<dbReference type="UniPathway" id="UPA00354"/>
<sequence>MPQNSAALNSKALTLRFSLCGKLSLQFPVLYVRSNLMAFVNGDAEITSFACSSEMEKFLCDRLNDPSQPIAERFRALFSLRNLKGPAPRDALILATRDPSNLLAHEAAFALGQMQDTDAIPALVTVLNDLSLHPIVRHEAAEALGAIGSESNIPFLEKSLALDPAQEVKETCELALKRIEQLKDSSNDGESSTVEKSPFLSVDPAAPASSDSSVCQLREILLDDDKGMYERYAALFALRNNGNDEALTAIINSLRSKSALLKHEVAYVLGQLQNKAASDALSNILEDVNEHPMVRHEAAEALGSIADERSIALLKEFAKDPEPIVSQSCEVALSMLEYERLGRSFEFLFMQSPQVQ</sequence>
<evidence type="ECO:0000256" key="3">
    <source>
        <dbReference type="ARBA" id="ARBA00022723"/>
    </source>
</evidence>
<dbReference type="Gene3D" id="1.25.10.10">
    <property type="entry name" value="Leucine-rich Repeat Variant"/>
    <property type="match status" value="2"/>
</dbReference>
<dbReference type="RefSeq" id="XP_023004279.1">
    <property type="nucleotide sequence ID" value="XM_023148511.1"/>
</dbReference>
<dbReference type="AlphaFoldDB" id="A0A6J1KPZ8"/>
<dbReference type="Proteomes" id="UP000504608">
    <property type="component" value="Unplaced"/>
</dbReference>
<feature type="binding site" evidence="9">
    <location>
        <position position="106"/>
    </location>
    <ligand>
        <name>Fe cation</name>
        <dbReference type="ChEBI" id="CHEBI:24875"/>
        <label>1</label>
    </ligand>
</feature>
<dbReference type="GO" id="GO:0019135">
    <property type="term" value="F:deoxyhypusine monooxygenase activity"/>
    <property type="evidence" value="ECO:0007669"/>
    <property type="project" value="UniProtKB-UniRule"/>
</dbReference>
<dbReference type="SUPFAM" id="SSF48371">
    <property type="entry name" value="ARM repeat"/>
    <property type="match status" value="2"/>
</dbReference>
<organism evidence="11 12">
    <name type="scientific">Cucurbita maxima</name>
    <name type="common">Pumpkin</name>
    <name type="synonym">Winter squash</name>
    <dbReference type="NCBI Taxonomy" id="3661"/>
    <lineage>
        <taxon>Eukaryota</taxon>
        <taxon>Viridiplantae</taxon>
        <taxon>Streptophyta</taxon>
        <taxon>Embryophyta</taxon>
        <taxon>Tracheophyta</taxon>
        <taxon>Spermatophyta</taxon>
        <taxon>Magnoliopsida</taxon>
        <taxon>eudicotyledons</taxon>
        <taxon>Gunneridae</taxon>
        <taxon>Pentapetalae</taxon>
        <taxon>rosids</taxon>
        <taxon>fabids</taxon>
        <taxon>Cucurbitales</taxon>
        <taxon>Cucurbitaceae</taxon>
        <taxon>Cucurbiteae</taxon>
        <taxon>Cucurbita</taxon>
    </lineage>
</organism>
<dbReference type="RefSeq" id="XP_023004278.1">
    <property type="nucleotide sequence ID" value="XM_023148510.1"/>
</dbReference>
<evidence type="ECO:0000313" key="14">
    <source>
        <dbReference type="RefSeq" id="XP_023004279.1"/>
    </source>
</evidence>
<comment type="function">
    <text evidence="9">Catalyzes the hydroxylation of the N(6)-(4-aminobutyl)-L-lysine intermediate to form hypusine, an essential post-translational modification only found in mature eIF-5A factor.</text>
</comment>
<dbReference type="Pfam" id="PF13646">
    <property type="entry name" value="HEAT_2"/>
    <property type="match status" value="2"/>
</dbReference>
<dbReference type="GeneID" id="111497653"/>
<evidence type="ECO:0000256" key="1">
    <source>
        <dbReference type="ARBA" id="ARBA00000068"/>
    </source>
</evidence>
<keyword evidence="6 9" id="KW-0408">Iron</keyword>
<keyword evidence="3 9" id="KW-0479">Metal-binding</keyword>
<comment type="cofactor">
    <cofactor evidence="9">
        <name>Fe(2+)</name>
        <dbReference type="ChEBI" id="CHEBI:29033"/>
    </cofactor>
    <text evidence="9">Binds 2 Fe(2+) ions per subunit.</text>
</comment>
<keyword evidence="5 9" id="KW-0560">Oxidoreductase</keyword>
<keyword evidence="7 9" id="KW-0503">Monooxygenase</keyword>
<feature type="binding site" evidence="9">
    <location>
        <position position="105"/>
    </location>
    <ligand>
        <name>Fe cation</name>
        <dbReference type="ChEBI" id="CHEBI:24875"/>
        <label>1</label>
    </ligand>
</feature>
<dbReference type="InterPro" id="IPR027517">
    <property type="entry name" value="Deoxyhypusine_hydroxylase"/>
</dbReference>
<evidence type="ECO:0000256" key="6">
    <source>
        <dbReference type="ARBA" id="ARBA00023004"/>
    </source>
</evidence>
<dbReference type="SMART" id="SM00567">
    <property type="entry name" value="EZ_HEAT"/>
    <property type="match status" value="6"/>
</dbReference>
<protein>
    <recommendedName>
        <fullName evidence="9">Deoxyhypusine hydroxylase</fullName>
        <shortName evidence="9">DOHH</shortName>
        <ecNumber evidence="9">1.14.99.29</ecNumber>
    </recommendedName>
    <alternativeName>
        <fullName evidence="9">Deoxyhypusine dioxygenase</fullName>
    </alternativeName>
    <alternativeName>
        <fullName evidence="9">Deoxyhypusine monooxygenase</fullName>
    </alternativeName>
</protein>
<evidence type="ECO:0000256" key="2">
    <source>
        <dbReference type="ARBA" id="ARBA00005041"/>
    </source>
</evidence>
<evidence type="ECO:0000313" key="12">
    <source>
        <dbReference type="RefSeq" id="XP_023004277.1"/>
    </source>
</evidence>
<dbReference type="FunFam" id="1.25.10.10:FF:000099">
    <property type="entry name" value="Deoxyhypusine hydroxylase"/>
    <property type="match status" value="1"/>
</dbReference>
<keyword evidence="8 9" id="KW-0386">Hypusine biosynthesis</keyword>
<feature type="binding site" evidence="9">
    <location>
        <position position="297"/>
    </location>
    <ligand>
        <name>Fe cation</name>
        <dbReference type="ChEBI" id="CHEBI:24875"/>
        <label>2</label>
    </ligand>
</feature>
<dbReference type="EC" id="1.14.99.29" evidence="9"/>
<keyword evidence="11" id="KW-1185">Reference proteome</keyword>
<feature type="binding site" evidence="9">
    <location>
        <position position="296"/>
    </location>
    <ligand>
        <name>Fe cation</name>
        <dbReference type="ChEBI" id="CHEBI:24875"/>
        <label>2</label>
    </ligand>
</feature>
<dbReference type="PANTHER" id="PTHR12697:SF5">
    <property type="entry name" value="DEOXYHYPUSINE HYDROXYLASE"/>
    <property type="match status" value="1"/>
</dbReference>
<dbReference type="InterPro" id="IPR011989">
    <property type="entry name" value="ARM-like"/>
</dbReference>
<dbReference type="PANTHER" id="PTHR12697">
    <property type="entry name" value="PBS LYASE HEAT-LIKE PROTEIN"/>
    <property type="match status" value="1"/>
</dbReference>
<accession>A0A6J1KPZ8</accession>
<dbReference type="HAMAP" id="MF_03101">
    <property type="entry name" value="Deoxyhypusine_hydroxylase"/>
    <property type="match status" value="1"/>
</dbReference>
<feature type="binding site" evidence="9">
    <location>
        <position position="138"/>
    </location>
    <ligand>
        <name>Fe cation</name>
        <dbReference type="ChEBI" id="CHEBI:24875"/>
        <label>1</label>
    </ligand>
</feature>
<reference evidence="12 13" key="1">
    <citation type="submission" date="2025-04" db="UniProtKB">
        <authorList>
            <consortium name="RefSeq"/>
        </authorList>
    </citation>
    <scope>IDENTIFICATION</scope>
    <source>
        <tissue evidence="12 13">Young leaves</tissue>
    </source>
</reference>
<comment type="pathway">
    <text evidence="2 9">Protein modification; eIF5A hypusination.</text>
</comment>
<feature type="binding site" evidence="9">
    <location>
        <position position="139"/>
    </location>
    <ligand>
        <name>Fe cation</name>
        <dbReference type="ChEBI" id="CHEBI:24875"/>
        <label>1</label>
    </ligand>
</feature>
<evidence type="ECO:0000256" key="4">
    <source>
        <dbReference type="ARBA" id="ARBA00022737"/>
    </source>
</evidence>
<evidence type="ECO:0000256" key="9">
    <source>
        <dbReference type="HAMAP-Rule" id="MF_03101"/>
    </source>
</evidence>
<dbReference type="GO" id="GO:0046872">
    <property type="term" value="F:metal ion binding"/>
    <property type="evidence" value="ECO:0007669"/>
    <property type="project" value="UniProtKB-KW"/>
</dbReference>
<proteinExistence type="inferred from homology"/>
<comment type="similarity">
    <text evidence="9">Belongs to the deoxyhypusine hydroxylase family.</text>
</comment>
<evidence type="ECO:0000256" key="5">
    <source>
        <dbReference type="ARBA" id="ARBA00023002"/>
    </source>
</evidence>
<dbReference type="KEGG" id="cmax:111497653"/>
<evidence type="ECO:0000256" key="8">
    <source>
        <dbReference type="ARBA" id="ARBA00023256"/>
    </source>
</evidence>
<dbReference type="RefSeq" id="XP_023004277.1">
    <property type="nucleotide sequence ID" value="XM_023148509.1"/>
</dbReference>
<keyword evidence="4" id="KW-0677">Repeat</keyword>
<evidence type="ECO:0000313" key="13">
    <source>
        <dbReference type="RefSeq" id="XP_023004278.1"/>
    </source>
</evidence>
<evidence type="ECO:0000256" key="10">
    <source>
        <dbReference type="SAM" id="MobiDB-lite"/>
    </source>
</evidence>
<feature type="region of interest" description="Disordered" evidence="10">
    <location>
        <begin position="185"/>
        <end position="210"/>
    </location>
</feature>
<dbReference type="InterPro" id="IPR016024">
    <property type="entry name" value="ARM-type_fold"/>
</dbReference>
<comment type="catalytic activity">
    <reaction evidence="1 9">
        <text>[eIF5A protein]-deoxyhypusine + AH2 + O2 = [eIF5A protein]-hypusine + A + H2O</text>
        <dbReference type="Rhea" id="RHEA:14101"/>
        <dbReference type="Rhea" id="RHEA-COMP:10144"/>
        <dbReference type="Rhea" id="RHEA-COMP:12592"/>
        <dbReference type="ChEBI" id="CHEBI:13193"/>
        <dbReference type="ChEBI" id="CHEBI:15377"/>
        <dbReference type="ChEBI" id="CHEBI:15379"/>
        <dbReference type="ChEBI" id="CHEBI:17499"/>
        <dbReference type="ChEBI" id="CHEBI:82657"/>
        <dbReference type="ChEBI" id="CHEBI:91175"/>
        <dbReference type="EC" id="1.14.99.29"/>
    </reaction>
</comment>
<feature type="binding site" evidence="9">
    <location>
        <position position="264"/>
    </location>
    <ligand>
        <name>Fe cation</name>
        <dbReference type="ChEBI" id="CHEBI:24875"/>
        <label>2</label>
    </ligand>
</feature>
<feature type="compositionally biased region" description="Low complexity" evidence="10">
    <location>
        <begin position="201"/>
        <end position="210"/>
    </location>
</feature>
<dbReference type="InterPro" id="IPR004155">
    <property type="entry name" value="PBS_lyase_HEAT"/>
</dbReference>
<gene>
    <name evidence="12 13 14" type="primary">LOC111497653</name>
</gene>
<feature type="binding site" evidence="9">
    <location>
        <position position="263"/>
    </location>
    <ligand>
        <name>Fe cation</name>
        <dbReference type="ChEBI" id="CHEBI:24875"/>
        <label>2</label>
    </ligand>
</feature>
<name>A0A6J1KPZ8_CUCMA</name>
<dbReference type="OrthoDB" id="421002at2759"/>
<evidence type="ECO:0000256" key="7">
    <source>
        <dbReference type="ARBA" id="ARBA00023033"/>
    </source>
</evidence>
<evidence type="ECO:0000313" key="11">
    <source>
        <dbReference type="Proteomes" id="UP000504608"/>
    </source>
</evidence>
<dbReference type="FunFam" id="1.25.10.10:FF:000292">
    <property type="entry name" value="Deoxyhypusine hydroxylase"/>
    <property type="match status" value="1"/>
</dbReference>